<dbReference type="InterPro" id="IPR000073">
    <property type="entry name" value="AB_hydrolase_1"/>
</dbReference>
<dbReference type="RefSeq" id="WP_052767158.1">
    <property type="nucleotide sequence ID" value="NZ_CP017480.1"/>
</dbReference>
<dbReference type="GO" id="GO:0016020">
    <property type="term" value="C:membrane"/>
    <property type="evidence" value="ECO:0007669"/>
    <property type="project" value="TreeGrafter"/>
</dbReference>
<name>A0A0G9HBN7_9GAMM</name>
<dbReference type="PANTHER" id="PTHR43798">
    <property type="entry name" value="MONOACYLGLYCEROL LIPASE"/>
    <property type="match status" value="1"/>
</dbReference>
<dbReference type="PRINTS" id="PR00111">
    <property type="entry name" value="ABHYDROLASE"/>
</dbReference>
<dbReference type="KEGG" id="lrz:BJI69_19395"/>
<dbReference type="EMBL" id="CP017480">
    <property type="protein sequence ID" value="APG05857.1"/>
    <property type="molecule type" value="Genomic_DNA"/>
</dbReference>
<proteinExistence type="predicted"/>
<protein>
    <submittedName>
        <fullName evidence="1">Uncharacterized protein</fullName>
    </submittedName>
</protein>
<dbReference type="Proteomes" id="UP000182987">
    <property type="component" value="Chromosome"/>
</dbReference>
<organism evidence="1 2">
    <name type="scientific">Luteibacter rhizovicinus DSM 16549</name>
    <dbReference type="NCBI Taxonomy" id="1440763"/>
    <lineage>
        <taxon>Bacteria</taxon>
        <taxon>Pseudomonadati</taxon>
        <taxon>Pseudomonadota</taxon>
        <taxon>Gammaproteobacteria</taxon>
        <taxon>Lysobacterales</taxon>
        <taxon>Rhodanobacteraceae</taxon>
        <taxon>Luteibacter</taxon>
    </lineage>
</organism>
<reference evidence="2" key="1">
    <citation type="submission" date="2016-09" db="EMBL/GenBank/DDBJ databases">
        <authorList>
            <person name="Lysoe E."/>
        </authorList>
    </citation>
    <scope>NUCLEOTIDE SEQUENCE [LARGE SCALE GENOMIC DNA]</scope>
    <source>
        <strain evidence="2">LJ96T</strain>
    </source>
</reference>
<dbReference type="AlphaFoldDB" id="A0A0G9HBN7"/>
<dbReference type="STRING" id="1440763.BJI69_19395"/>
<evidence type="ECO:0000313" key="1">
    <source>
        <dbReference type="EMBL" id="APG05857.1"/>
    </source>
</evidence>
<dbReference type="InterPro" id="IPR029058">
    <property type="entry name" value="AB_hydrolase_fold"/>
</dbReference>
<dbReference type="SUPFAM" id="SSF53474">
    <property type="entry name" value="alpha/beta-Hydrolases"/>
    <property type="match status" value="1"/>
</dbReference>
<keyword evidence="2" id="KW-1185">Reference proteome</keyword>
<dbReference type="InterPro" id="IPR050266">
    <property type="entry name" value="AB_hydrolase_sf"/>
</dbReference>
<dbReference type="Gene3D" id="3.40.50.1820">
    <property type="entry name" value="alpha/beta hydrolase"/>
    <property type="match status" value="1"/>
</dbReference>
<dbReference type="PATRIC" id="fig|1440763.5.peg.1749"/>
<gene>
    <name evidence="1" type="ORF">BJI69_19395</name>
</gene>
<accession>A0A0G9HBN7</accession>
<dbReference type="PANTHER" id="PTHR43798:SF31">
    <property type="entry name" value="AB HYDROLASE SUPERFAMILY PROTEIN YCLE"/>
    <property type="match status" value="1"/>
</dbReference>
<evidence type="ECO:0000313" key="2">
    <source>
        <dbReference type="Proteomes" id="UP000182987"/>
    </source>
</evidence>
<sequence>MLRRTRKVIQLLIAMGAIAAVNAAGPLAAAAPASPATDDAVYLHPARQVVVEPGRRLNLYCIGSGSPTVLLEAGHGDGLTTWARVQPAIARLTRVCSYDRAGFGFSDPPRKPGTIQQAADDLRALLARASIRPPLVLVGHSMGGMVVRLYAAEHPDDVAGMVLVDATNEGQAEGYNRVDGRSHADWDRANQRDFREAEQCVVAAAAGKLVADTPIYASCVAEYDPNFGPRLNAQLIRQSQSYGAQRAMVWEQESTFYASTAQLAAKPGAYGAMPLLVLYRGSDSRRRGQSQAQADAEYHMLVGLHDSVAARSTQGVAQVVPDTGHYIQMDAPDVVIDGITHVLSQVQKPSVAVPSTHP</sequence>
<dbReference type="Pfam" id="PF00561">
    <property type="entry name" value="Abhydrolase_1"/>
    <property type="match status" value="1"/>
</dbReference>